<dbReference type="AlphaFoldDB" id="A0A1B1SDU2"/>
<evidence type="ECO:0000256" key="9">
    <source>
        <dbReference type="RuleBase" id="RU003357"/>
    </source>
</evidence>
<evidence type="ECO:0000259" key="11">
    <source>
        <dbReference type="Pfam" id="PF07715"/>
    </source>
</evidence>
<keyword evidence="6 8" id="KW-0472">Membrane</keyword>
<dbReference type="NCBIfam" id="TIGR04057">
    <property type="entry name" value="SusC_RagA_signa"/>
    <property type="match status" value="1"/>
</dbReference>
<organism evidence="12 13">
    <name type="scientific">Muribaculum intestinale</name>
    <dbReference type="NCBI Taxonomy" id="1796646"/>
    <lineage>
        <taxon>Bacteria</taxon>
        <taxon>Pseudomonadati</taxon>
        <taxon>Bacteroidota</taxon>
        <taxon>Bacteroidia</taxon>
        <taxon>Bacteroidales</taxon>
        <taxon>Muribaculaceae</taxon>
        <taxon>Muribaculum</taxon>
    </lineage>
</organism>
<feature type="domain" description="TonB-dependent receptor plug" evidence="11">
    <location>
        <begin position="121"/>
        <end position="228"/>
    </location>
</feature>
<evidence type="ECO:0000256" key="3">
    <source>
        <dbReference type="ARBA" id="ARBA00022452"/>
    </source>
</evidence>
<dbReference type="InterPro" id="IPR023997">
    <property type="entry name" value="TonB-dep_OMP_SusC/RagA_CS"/>
</dbReference>
<evidence type="ECO:0000256" key="7">
    <source>
        <dbReference type="ARBA" id="ARBA00023237"/>
    </source>
</evidence>
<keyword evidence="13" id="KW-1185">Reference proteome</keyword>
<dbReference type="Gene3D" id="2.170.130.10">
    <property type="entry name" value="TonB-dependent receptor, plug domain"/>
    <property type="match status" value="1"/>
</dbReference>
<evidence type="ECO:0000256" key="6">
    <source>
        <dbReference type="ARBA" id="ARBA00023136"/>
    </source>
</evidence>
<protein>
    <submittedName>
        <fullName evidence="12">SusC/RagA family TonB-linked outer membrane protein</fullName>
    </submittedName>
</protein>
<evidence type="ECO:0000313" key="12">
    <source>
        <dbReference type="EMBL" id="ANU64883.1"/>
    </source>
</evidence>
<comment type="similarity">
    <text evidence="8 9">Belongs to the TonB-dependent receptor family.</text>
</comment>
<dbReference type="SUPFAM" id="SSF49464">
    <property type="entry name" value="Carboxypeptidase regulatory domain-like"/>
    <property type="match status" value="1"/>
</dbReference>
<keyword evidence="5 9" id="KW-0798">TonB box</keyword>
<dbReference type="NCBIfam" id="TIGR04056">
    <property type="entry name" value="OMP_RagA_SusC"/>
    <property type="match status" value="1"/>
</dbReference>
<dbReference type="Proteomes" id="UP000186351">
    <property type="component" value="Chromosome"/>
</dbReference>
<keyword evidence="4 8" id="KW-0812">Transmembrane</keyword>
<keyword evidence="7 8" id="KW-0998">Cell outer membrane</keyword>
<dbReference type="Pfam" id="PF00593">
    <property type="entry name" value="TonB_dep_Rec_b-barrel"/>
    <property type="match status" value="1"/>
</dbReference>
<dbReference type="STRING" id="1796646.A4V02_13200"/>
<dbReference type="Gene3D" id="2.40.170.20">
    <property type="entry name" value="TonB-dependent receptor, beta-barrel domain"/>
    <property type="match status" value="1"/>
</dbReference>
<evidence type="ECO:0000313" key="13">
    <source>
        <dbReference type="Proteomes" id="UP000186351"/>
    </source>
</evidence>
<dbReference type="Pfam" id="PF13715">
    <property type="entry name" value="CarbopepD_reg_2"/>
    <property type="match status" value="1"/>
</dbReference>
<dbReference type="InterPro" id="IPR023996">
    <property type="entry name" value="TonB-dep_OMP_SusC/RagA"/>
</dbReference>
<dbReference type="PROSITE" id="PS52016">
    <property type="entry name" value="TONB_DEPENDENT_REC_3"/>
    <property type="match status" value="1"/>
</dbReference>
<dbReference type="Gene3D" id="2.60.40.1120">
    <property type="entry name" value="Carboxypeptidase-like, regulatory domain"/>
    <property type="match status" value="1"/>
</dbReference>
<dbReference type="SUPFAM" id="SSF56935">
    <property type="entry name" value="Porins"/>
    <property type="match status" value="1"/>
</dbReference>
<dbReference type="InterPro" id="IPR008969">
    <property type="entry name" value="CarboxyPept-like_regulatory"/>
</dbReference>
<gene>
    <name evidence="12" type="ORF">A4V02_13200</name>
</gene>
<dbReference type="InterPro" id="IPR037066">
    <property type="entry name" value="Plug_dom_sf"/>
</dbReference>
<evidence type="ECO:0000256" key="2">
    <source>
        <dbReference type="ARBA" id="ARBA00022448"/>
    </source>
</evidence>
<comment type="subcellular location">
    <subcellularLocation>
        <location evidence="1 8">Cell outer membrane</location>
        <topology evidence="1 8">Multi-pass membrane protein</topology>
    </subcellularLocation>
</comment>
<evidence type="ECO:0000256" key="1">
    <source>
        <dbReference type="ARBA" id="ARBA00004571"/>
    </source>
</evidence>
<accession>A0A1Z2XKS5</accession>
<dbReference type="Pfam" id="PF07715">
    <property type="entry name" value="Plug"/>
    <property type="match status" value="1"/>
</dbReference>
<dbReference type="InterPro" id="IPR036942">
    <property type="entry name" value="Beta-barrel_TonB_sf"/>
</dbReference>
<name>A0A1B1SDU2_9BACT</name>
<dbReference type="InterPro" id="IPR000531">
    <property type="entry name" value="Beta-barrel_TonB"/>
</dbReference>
<evidence type="ECO:0000256" key="5">
    <source>
        <dbReference type="ARBA" id="ARBA00023077"/>
    </source>
</evidence>
<reference evidence="13" key="1">
    <citation type="submission" date="2016-04" db="EMBL/GenBank/DDBJ databases">
        <title>Complete Genome Sequences of Twelve Strains of a Stable Defined Moderately Diverse Mouse Microbiota 2 (sDMDMm2).</title>
        <authorList>
            <person name="Uchimura Y."/>
            <person name="Wyss M."/>
            <person name="Brugiroux S."/>
            <person name="Limenitakis J.P."/>
            <person name="Stecher B."/>
            <person name="McCoy K.D."/>
            <person name="Macpherson A.J."/>
        </authorList>
    </citation>
    <scope>NUCLEOTIDE SEQUENCE [LARGE SCALE GENOMIC DNA]</scope>
    <source>
        <strain evidence="13">YL27</strain>
    </source>
</reference>
<feature type="domain" description="TonB-dependent receptor-like beta-barrel" evidence="10">
    <location>
        <begin position="409"/>
        <end position="973"/>
    </location>
</feature>
<proteinExistence type="inferred from homology"/>
<dbReference type="KEGG" id="pary:A4V02_13200"/>
<dbReference type="GO" id="GO:0009279">
    <property type="term" value="C:cell outer membrane"/>
    <property type="evidence" value="ECO:0007669"/>
    <property type="project" value="UniProtKB-SubCell"/>
</dbReference>
<sequence>MCAKAKLDYRIFGRQVTLFPKGKMPKNLEATTMVKGTVVDNSGEPLVGAAVVVKGAGEGTMTDLDGNFMLPASKGQQLEISYVGFATKDVTVGDGPMEIRMSESTNNLDEVVVVGYGTMKKKDLTGGLTVVGEEALKMSGSANLMDRLVGQVAGFSITSSEAKPGSDQSLLIRGTNSLSGGNSPLVVLDGIPYEGSIGDIDPNIVESLTVLKDASSVAIYGSRGSNGVILIQTKKGTKSNAKVVYKGTFAVASEMQRIETMGPNEYIQFKQDLGRLGTKKLTGIDLDPLYGQVISASERINYAQGITRDWQDDVFRTSFQHNHQLSISGGTDATSYMAAVSYLDQPGVVVNSNYERINVYTSIQQVLNKWLTIGLTGQFVNRETGGNTPNLEHAIKQAPYGIFMADDGNYYDEPMDYSNLPHPMRNVRADSKNTSRNVLYNGFIEIAPVKGLTLKSQYGYNYRDNYTGTYYGRNTADGQKAEGKGSVSTSRTVDWTWENIVKYDNTFGKHHIDLTALYSMQEKNNKGTSGSAESFINDDMSFYSLGNGEKNIKTGSSFWKETMMSMMGRINYMFDSKYMVTLTGRSDGASVFGRNNKYAFFPSAALAWHIGNESFLRDNAQWLDMLKLRLSYGANGNNAISRYTTLDRLYTDAGIKYVWGDGSSAVNATFLPTSDGVGNPNLKWETTYTANIGIDYSFFNGRINGSIDIYRSRTKDLLMKRTVPIMNGYKNIMDNIGETENKGIEATLNTINIQTQDFQWRTSLSFFLNRDKIVELRGDGKDDINNKWFIGKPLSVFYDFNVIGIWQEGDEFTYTDAAGNTVTRQKGAQPGDAKLEDVNGDGVITDDDKKVIGSKRPSFTLSMSNQFNYKQFYASFMLYGSFGRWMSDNIPDISQYTFSTSNYIHGVKYWTPEHPENTDAPSPGYVKTFSHGYYKKQNYLQIKNITIGYSFLKEDVKRFGLSGLDINVGVDNLHVFSNMRQLLNYDNTWFASYPMQRAWRLGLTVTF</sequence>
<evidence type="ECO:0000256" key="4">
    <source>
        <dbReference type="ARBA" id="ARBA00022692"/>
    </source>
</evidence>
<dbReference type="InterPro" id="IPR039426">
    <property type="entry name" value="TonB-dep_rcpt-like"/>
</dbReference>
<keyword evidence="3 8" id="KW-1134">Transmembrane beta strand</keyword>
<evidence type="ECO:0000256" key="8">
    <source>
        <dbReference type="PROSITE-ProRule" id="PRU01360"/>
    </source>
</evidence>
<dbReference type="InterPro" id="IPR012910">
    <property type="entry name" value="Plug_dom"/>
</dbReference>
<evidence type="ECO:0000259" key="10">
    <source>
        <dbReference type="Pfam" id="PF00593"/>
    </source>
</evidence>
<dbReference type="EMBL" id="CP015402">
    <property type="protein sequence ID" value="ANU64883.1"/>
    <property type="molecule type" value="Genomic_DNA"/>
</dbReference>
<accession>A0A1B1SDU2</accession>
<keyword evidence="2 8" id="KW-0813">Transport</keyword>